<feature type="transmembrane region" description="Helical" evidence="2">
    <location>
        <begin position="7"/>
        <end position="27"/>
    </location>
</feature>
<name>A0A2V3TT81_9HYPH</name>
<gene>
    <name evidence="4" type="ORF">C7450_11788</name>
</gene>
<dbReference type="CDD" id="cd00118">
    <property type="entry name" value="LysM"/>
    <property type="match status" value="1"/>
</dbReference>
<keyword evidence="2" id="KW-0812">Transmembrane</keyword>
<feature type="region of interest" description="Disordered" evidence="1">
    <location>
        <begin position="197"/>
        <end position="249"/>
    </location>
</feature>
<feature type="compositionally biased region" description="Pro residues" evidence="1">
    <location>
        <begin position="220"/>
        <end position="231"/>
    </location>
</feature>
<dbReference type="Proteomes" id="UP000248021">
    <property type="component" value="Unassembled WGS sequence"/>
</dbReference>
<dbReference type="InterPro" id="IPR036779">
    <property type="entry name" value="LysM_dom_sf"/>
</dbReference>
<feature type="region of interest" description="Disordered" evidence="1">
    <location>
        <begin position="35"/>
        <end position="89"/>
    </location>
</feature>
<dbReference type="AlphaFoldDB" id="A0A2V3TT81"/>
<feature type="compositionally biased region" description="Low complexity" evidence="1">
    <location>
        <begin position="35"/>
        <end position="45"/>
    </location>
</feature>
<comment type="caution">
    <text evidence="4">The sequence shown here is derived from an EMBL/GenBank/DDBJ whole genome shotgun (WGS) entry which is preliminary data.</text>
</comment>
<accession>A0A2V3TT81</accession>
<sequence>MVRSRGIQVAVAIAAAAVLAVLIYVWGVPRQAVEPTTPAPVASAPAAPPPAAAPAPAAGSPAPTGQVGTPQSGAASAPQPATAPSPRPAATTLSFDVVRVEPDGSSVVAGRAPPGSKVELLRNGQPLSEAIADATGAFAMVPPALEPGTHELSLRCLVDGKELQSGDVVSVVVANDRKTAPLVALLSPNRPAQILSRPGEQAQVATAAAAQTGGAAIPPAASPPSASPPSASPSASAPQPTAGAPAAPGPAAARSAVVVDAVEAEEGRMFVSGRAAPAATVRLYLNDSYVASAVTGPDGRLSFTIERGLAPGEYRIRLDDVEPSNGAVKSRAEVAFTMPAPAVVGAVPAPAGRGVSAPPGSNTPAAQPASGRIAAADAPPENASSSAVVIPQVNTTTVVRGDNLWRISRRVYGRGARYTVIYDANQNQIRNHHLIYPGQVFVLPRG</sequence>
<dbReference type="PANTHER" id="PTHR34700:SF4">
    <property type="entry name" value="PHAGE-LIKE ELEMENT PBSX PROTEIN XKDP"/>
    <property type="match status" value="1"/>
</dbReference>
<dbReference type="InterPro" id="IPR052196">
    <property type="entry name" value="Bact_Kbp"/>
</dbReference>
<feature type="compositionally biased region" description="Low complexity" evidence="1">
    <location>
        <begin position="54"/>
        <end position="80"/>
    </location>
</feature>
<organism evidence="4 5">
    <name type="scientific">Chelatococcus asaccharovorans</name>
    <dbReference type="NCBI Taxonomy" id="28210"/>
    <lineage>
        <taxon>Bacteria</taxon>
        <taxon>Pseudomonadati</taxon>
        <taxon>Pseudomonadota</taxon>
        <taxon>Alphaproteobacteria</taxon>
        <taxon>Hyphomicrobiales</taxon>
        <taxon>Chelatococcaceae</taxon>
        <taxon>Chelatococcus</taxon>
    </lineage>
</organism>
<feature type="region of interest" description="Disordered" evidence="1">
    <location>
        <begin position="354"/>
        <end position="379"/>
    </location>
</feature>
<dbReference type="Pfam" id="PF01476">
    <property type="entry name" value="LysM"/>
    <property type="match status" value="1"/>
</dbReference>
<feature type="compositionally biased region" description="Low complexity" evidence="1">
    <location>
        <begin position="202"/>
        <end position="219"/>
    </location>
</feature>
<dbReference type="EMBL" id="QJJK01000017">
    <property type="protein sequence ID" value="PXW52224.1"/>
    <property type="molecule type" value="Genomic_DNA"/>
</dbReference>
<dbReference type="RefSeq" id="WP_110378121.1">
    <property type="nucleotide sequence ID" value="NZ_JAHBRY010000001.1"/>
</dbReference>
<keyword evidence="2" id="KW-1133">Transmembrane helix</keyword>
<dbReference type="Gene3D" id="3.10.350.10">
    <property type="entry name" value="LysM domain"/>
    <property type="match status" value="1"/>
</dbReference>
<proteinExistence type="predicted"/>
<reference evidence="4 5" key="1">
    <citation type="submission" date="2018-05" db="EMBL/GenBank/DDBJ databases">
        <title>Genomic Encyclopedia of Type Strains, Phase IV (KMG-IV): sequencing the most valuable type-strain genomes for metagenomic binning, comparative biology and taxonomic classification.</title>
        <authorList>
            <person name="Goeker M."/>
        </authorList>
    </citation>
    <scope>NUCLEOTIDE SEQUENCE [LARGE SCALE GENOMIC DNA]</scope>
    <source>
        <strain evidence="4 5">DSM 6462</strain>
    </source>
</reference>
<protein>
    <submittedName>
        <fullName evidence="4">Nucleoid-associated protein YgaU</fullName>
    </submittedName>
</protein>
<dbReference type="PROSITE" id="PS51782">
    <property type="entry name" value="LYSM"/>
    <property type="match status" value="1"/>
</dbReference>
<dbReference type="OrthoDB" id="370541at2"/>
<keyword evidence="5" id="KW-1185">Reference proteome</keyword>
<keyword evidence="2" id="KW-0472">Membrane</keyword>
<evidence type="ECO:0000313" key="4">
    <source>
        <dbReference type="EMBL" id="PXW52224.1"/>
    </source>
</evidence>
<feature type="compositionally biased region" description="Low complexity" evidence="1">
    <location>
        <begin position="232"/>
        <end position="249"/>
    </location>
</feature>
<evidence type="ECO:0000259" key="3">
    <source>
        <dbReference type="PROSITE" id="PS51782"/>
    </source>
</evidence>
<dbReference type="PANTHER" id="PTHR34700">
    <property type="entry name" value="POTASSIUM BINDING PROTEIN KBP"/>
    <property type="match status" value="1"/>
</dbReference>
<evidence type="ECO:0000256" key="2">
    <source>
        <dbReference type="SAM" id="Phobius"/>
    </source>
</evidence>
<evidence type="ECO:0000313" key="5">
    <source>
        <dbReference type="Proteomes" id="UP000248021"/>
    </source>
</evidence>
<evidence type="ECO:0000256" key="1">
    <source>
        <dbReference type="SAM" id="MobiDB-lite"/>
    </source>
</evidence>
<dbReference type="SMART" id="SM00257">
    <property type="entry name" value="LysM"/>
    <property type="match status" value="1"/>
</dbReference>
<feature type="domain" description="LysM" evidence="3">
    <location>
        <begin position="394"/>
        <end position="443"/>
    </location>
</feature>
<dbReference type="InterPro" id="IPR018392">
    <property type="entry name" value="LysM"/>
</dbReference>